<gene>
    <name evidence="1" type="ORF">SteCoe_34592</name>
</gene>
<dbReference type="Proteomes" id="UP000187209">
    <property type="component" value="Unassembled WGS sequence"/>
</dbReference>
<organism evidence="1 2">
    <name type="scientific">Stentor coeruleus</name>
    <dbReference type="NCBI Taxonomy" id="5963"/>
    <lineage>
        <taxon>Eukaryota</taxon>
        <taxon>Sar</taxon>
        <taxon>Alveolata</taxon>
        <taxon>Ciliophora</taxon>
        <taxon>Postciliodesmatophora</taxon>
        <taxon>Heterotrichea</taxon>
        <taxon>Heterotrichida</taxon>
        <taxon>Stentoridae</taxon>
        <taxon>Stentor</taxon>
    </lineage>
</organism>
<name>A0A1R2AU61_9CILI</name>
<keyword evidence="2" id="KW-1185">Reference proteome</keyword>
<protein>
    <submittedName>
        <fullName evidence="1">Uncharacterized protein</fullName>
    </submittedName>
</protein>
<dbReference type="EMBL" id="MPUH01001391">
    <property type="protein sequence ID" value="OMJ68061.1"/>
    <property type="molecule type" value="Genomic_DNA"/>
</dbReference>
<proteinExistence type="predicted"/>
<dbReference type="AlphaFoldDB" id="A0A1R2AU61"/>
<evidence type="ECO:0000313" key="1">
    <source>
        <dbReference type="EMBL" id="OMJ68061.1"/>
    </source>
</evidence>
<accession>A0A1R2AU61</accession>
<sequence length="159" mass="18223">MFESEYICQKVFTKPGTFLIETYPQDNTNNNNKSSVHKNHTKTTKFTNSATHDFITSKNNNNNTKFNNKTVNYNDTPFQCENFNSLEFLEDNKNAVAYNENSNFCQNTLPYLSKPNKKSESIDTWACSDSKFLKKISQNSGFAGKKMSLFNDSALFIKS</sequence>
<comment type="caution">
    <text evidence="1">The sequence shown here is derived from an EMBL/GenBank/DDBJ whole genome shotgun (WGS) entry which is preliminary data.</text>
</comment>
<reference evidence="1 2" key="1">
    <citation type="submission" date="2016-11" db="EMBL/GenBank/DDBJ databases">
        <title>The macronuclear genome of Stentor coeruleus: a giant cell with tiny introns.</title>
        <authorList>
            <person name="Slabodnick M."/>
            <person name="Ruby J.G."/>
            <person name="Reiff S.B."/>
            <person name="Swart E.C."/>
            <person name="Gosai S."/>
            <person name="Prabakaran S."/>
            <person name="Witkowska E."/>
            <person name="Larue G.E."/>
            <person name="Fisher S."/>
            <person name="Freeman R.M."/>
            <person name="Gunawardena J."/>
            <person name="Chu W."/>
            <person name="Stover N.A."/>
            <person name="Gregory B.D."/>
            <person name="Nowacki M."/>
            <person name="Derisi J."/>
            <person name="Roy S.W."/>
            <person name="Marshall W.F."/>
            <person name="Sood P."/>
        </authorList>
    </citation>
    <scope>NUCLEOTIDE SEQUENCE [LARGE SCALE GENOMIC DNA]</scope>
    <source>
        <strain evidence="1">WM001</strain>
    </source>
</reference>
<evidence type="ECO:0000313" key="2">
    <source>
        <dbReference type="Proteomes" id="UP000187209"/>
    </source>
</evidence>